<evidence type="ECO:0000313" key="2">
    <source>
        <dbReference type="EMBL" id="KNF03757.1"/>
    </source>
</evidence>
<name>A0A0L0VX37_9BASI</name>
<sequence length="344" mass="37378">MSAIHTPNHPVILFGHFEPLSPSVPESVRGNQYGFVSTPSYFQCSGIGGNKSDAFEVLLKTNTILTHSLDVGFIYYLSGKLIAMNDGSPPVLTYFESSLAKVGPAGDNQPDFKNKTSVVGLGHVTKREELIGNNDDGGNRLEVEVVHHDWDVQERRHRQFLVRYIIPSSKNLVKTHTLYVVGRQAEIAGNLVDFEVESNTAVVMVNVVSLTSGHSVGRMVQTPLGSEASSPRKGLNFVKRSPMKEKENCETQRAGSSVPLAAQKGPLSEILSSSVCPTQKDSQVPSSPVLGKRVAAVEDAESDNESVKSDAMDVEVEETPKSSTTRTSARKTMLQAAAKRMKRL</sequence>
<dbReference type="Proteomes" id="UP000054564">
    <property type="component" value="Unassembled WGS sequence"/>
</dbReference>
<dbReference type="EMBL" id="AJIL01000015">
    <property type="protein sequence ID" value="KNF03757.1"/>
    <property type="molecule type" value="Genomic_DNA"/>
</dbReference>
<comment type="caution">
    <text evidence="2">The sequence shown here is derived from an EMBL/GenBank/DDBJ whole genome shotgun (WGS) entry which is preliminary data.</text>
</comment>
<protein>
    <submittedName>
        <fullName evidence="2">Uncharacterized protein</fullName>
    </submittedName>
</protein>
<reference evidence="3" key="1">
    <citation type="submission" date="2014-03" db="EMBL/GenBank/DDBJ databases">
        <title>The Genome Sequence of Puccinia striiformis f. sp. tritici PST-78.</title>
        <authorList>
            <consortium name="The Broad Institute Genome Sequencing Platform"/>
            <person name="Cuomo C."/>
            <person name="Hulbert S."/>
            <person name="Chen X."/>
            <person name="Walker B."/>
            <person name="Young S.K."/>
            <person name="Zeng Q."/>
            <person name="Gargeya S."/>
            <person name="Fitzgerald M."/>
            <person name="Haas B."/>
            <person name="Abouelleil A."/>
            <person name="Alvarado L."/>
            <person name="Arachchi H.M."/>
            <person name="Berlin A.M."/>
            <person name="Chapman S.B."/>
            <person name="Goldberg J."/>
            <person name="Griggs A."/>
            <person name="Gujja S."/>
            <person name="Hansen M."/>
            <person name="Howarth C."/>
            <person name="Imamovic A."/>
            <person name="Larimer J."/>
            <person name="McCowan C."/>
            <person name="Montmayeur A."/>
            <person name="Murphy C."/>
            <person name="Neiman D."/>
            <person name="Pearson M."/>
            <person name="Priest M."/>
            <person name="Roberts A."/>
            <person name="Saif S."/>
            <person name="Shea T."/>
            <person name="Sisk P."/>
            <person name="Sykes S."/>
            <person name="Wortman J."/>
            <person name="Nusbaum C."/>
            <person name="Birren B."/>
        </authorList>
    </citation>
    <scope>NUCLEOTIDE SEQUENCE [LARGE SCALE GENOMIC DNA]</scope>
    <source>
        <strain evidence="3">race PST-78</strain>
    </source>
</reference>
<accession>A0A0L0VX37</accession>
<organism evidence="2 3">
    <name type="scientific">Puccinia striiformis f. sp. tritici PST-78</name>
    <dbReference type="NCBI Taxonomy" id="1165861"/>
    <lineage>
        <taxon>Eukaryota</taxon>
        <taxon>Fungi</taxon>
        <taxon>Dikarya</taxon>
        <taxon>Basidiomycota</taxon>
        <taxon>Pucciniomycotina</taxon>
        <taxon>Pucciniomycetes</taxon>
        <taxon>Pucciniales</taxon>
        <taxon>Pucciniaceae</taxon>
        <taxon>Puccinia</taxon>
    </lineage>
</organism>
<evidence type="ECO:0000256" key="1">
    <source>
        <dbReference type="SAM" id="MobiDB-lite"/>
    </source>
</evidence>
<proteinExistence type="predicted"/>
<dbReference type="AlphaFoldDB" id="A0A0L0VX37"/>
<dbReference type="OrthoDB" id="2505029at2759"/>
<keyword evidence="3" id="KW-1185">Reference proteome</keyword>
<evidence type="ECO:0000313" key="3">
    <source>
        <dbReference type="Proteomes" id="UP000054564"/>
    </source>
</evidence>
<feature type="compositionally biased region" description="Low complexity" evidence="1">
    <location>
        <begin position="321"/>
        <end position="332"/>
    </location>
</feature>
<gene>
    <name evidence="2" type="ORF">PSTG_02851</name>
</gene>
<feature type="region of interest" description="Disordered" evidence="1">
    <location>
        <begin position="295"/>
        <end position="344"/>
    </location>
</feature>